<accession>U2EH62</accession>
<protein>
    <submittedName>
        <fullName evidence="2">Uncharacterized protein</fullName>
    </submittedName>
</protein>
<proteinExistence type="predicted"/>
<dbReference type="AlphaFoldDB" id="U2EH62"/>
<evidence type="ECO:0000313" key="2">
    <source>
        <dbReference type="EMBL" id="ERJ17732.1"/>
    </source>
</evidence>
<keyword evidence="1" id="KW-0472">Membrane</keyword>
<gene>
    <name evidence="2" type="ORF">SSPSH_003500</name>
</gene>
<reference evidence="2 3" key="2">
    <citation type="journal article" date="2013" name="PLoS ONE">
        <title>INDIGO - INtegrated Data Warehouse of MIcrobial GenOmes with Examples from the Red Sea Extremophiles.</title>
        <authorList>
            <person name="Alam I."/>
            <person name="Antunes A."/>
            <person name="Kamau A.A."/>
            <person name="Ba Alawi W."/>
            <person name="Kalkatawi M."/>
            <person name="Stingl U."/>
            <person name="Bajic V.B."/>
        </authorList>
    </citation>
    <scope>NUCLEOTIDE SEQUENCE [LARGE SCALE GENOMIC DNA]</scope>
    <source>
        <strain evidence="2 3">E1L3A</strain>
    </source>
</reference>
<dbReference type="Proteomes" id="UP000006242">
    <property type="component" value="Unassembled WGS sequence"/>
</dbReference>
<dbReference type="EMBL" id="AFNV02000030">
    <property type="protein sequence ID" value="ERJ17732.1"/>
    <property type="molecule type" value="Genomic_DNA"/>
</dbReference>
<organism evidence="2 3">
    <name type="scientific">Salinisphaera shabanensis E1L3A</name>
    <dbReference type="NCBI Taxonomy" id="1033802"/>
    <lineage>
        <taxon>Bacteria</taxon>
        <taxon>Pseudomonadati</taxon>
        <taxon>Pseudomonadota</taxon>
        <taxon>Gammaproteobacteria</taxon>
        <taxon>Salinisphaerales</taxon>
        <taxon>Salinisphaeraceae</taxon>
        <taxon>Salinisphaera</taxon>
    </lineage>
</organism>
<feature type="transmembrane region" description="Helical" evidence="1">
    <location>
        <begin position="46"/>
        <end position="65"/>
    </location>
</feature>
<keyword evidence="1" id="KW-0812">Transmembrane</keyword>
<reference evidence="2 3" key="1">
    <citation type="journal article" date="2011" name="J. Bacteriol.">
        <title>Genome sequence of Salinisphaera shabanensis, a gammaproteobacterium from the harsh, variable environment of the brine-seawater interface of the Shaban Deep in the Red Sea.</title>
        <authorList>
            <person name="Antunes A."/>
            <person name="Alam I."/>
            <person name="Bajic V.B."/>
            <person name="Stingl U."/>
        </authorList>
    </citation>
    <scope>NUCLEOTIDE SEQUENCE [LARGE SCALE GENOMIC DNA]</scope>
    <source>
        <strain evidence="2 3">E1L3A</strain>
    </source>
</reference>
<keyword evidence="1" id="KW-1133">Transmembrane helix</keyword>
<evidence type="ECO:0000256" key="1">
    <source>
        <dbReference type="SAM" id="Phobius"/>
    </source>
</evidence>
<keyword evidence="3" id="KW-1185">Reference proteome</keyword>
<sequence length="293" mass="33505">MRFVIIPALQSIPGALFFATLRVDKADSLYRPIRPLYNWVNQNPFLASVIVALYVIGLNAIISGVHRLAKGSERVEIKDLLRLFEVLETIVGSKSKRFGEYVSTSYKKPRSEFSAEATFRNITQPDQQIALLNIGIQTFFDAIDRHDTNIATAIVSVSENGAPESWFHFHPDSKPPLATPEELAKPDSTVMHAIKRRRMVIIEDIAAEAKKPDRSRRYRKVENEDEEGSLICYPIIDGSSNKVPYVVSIKADRKKYFRKHHSEFYSWVLETFEVRIRLEHSLLLLRSLADECN</sequence>
<dbReference type="eggNOG" id="ENOG502ZY23">
    <property type="taxonomic scope" value="Bacteria"/>
</dbReference>
<comment type="caution">
    <text evidence="2">The sequence shown here is derived from an EMBL/GenBank/DDBJ whole genome shotgun (WGS) entry which is preliminary data.</text>
</comment>
<evidence type="ECO:0000313" key="3">
    <source>
        <dbReference type="Proteomes" id="UP000006242"/>
    </source>
</evidence>
<name>U2EH62_9GAMM</name>